<accession>A0ACB8RGM8</accession>
<gene>
    <name evidence="1" type="ORF">FA95DRAFT_1609716</name>
</gene>
<reference evidence="1" key="2">
    <citation type="journal article" date="2022" name="New Phytol.">
        <title>Evolutionary transition to the ectomycorrhizal habit in the genomes of a hyperdiverse lineage of mushroom-forming fungi.</title>
        <authorList>
            <person name="Looney B."/>
            <person name="Miyauchi S."/>
            <person name="Morin E."/>
            <person name="Drula E."/>
            <person name="Courty P.E."/>
            <person name="Kohler A."/>
            <person name="Kuo A."/>
            <person name="LaButti K."/>
            <person name="Pangilinan J."/>
            <person name="Lipzen A."/>
            <person name="Riley R."/>
            <person name="Andreopoulos W."/>
            <person name="He G."/>
            <person name="Johnson J."/>
            <person name="Nolan M."/>
            <person name="Tritt A."/>
            <person name="Barry K.W."/>
            <person name="Grigoriev I.V."/>
            <person name="Nagy L.G."/>
            <person name="Hibbett D."/>
            <person name="Henrissat B."/>
            <person name="Matheny P.B."/>
            <person name="Labbe J."/>
            <person name="Martin F.M."/>
        </authorList>
    </citation>
    <scope>NUCLEOTIDE SEQUENCE</scope>
    <source>
        <strain evidence="1">FP105234-sp</strain>
    </source>
</reference>
<dbReference type="EMBL" id="MU276035">
    <property type="protein sequence ID" value="KAI0043062.1"/>
    <property type="molecule type" value="Genomic_DNA"/>
</dbReference>
<dbReference type="Proteomes" id="UP000814033">
    <property type="component" value="Unassembled WGS sequence"/>
</dbReference>
<organism evidence="1 2">
    <name type="scientific">Auriscalpium vulgare</name>
    <dbReference type="NCBI Taxonomy" id="40419"/>
    <lineage>
        <taxon>Eukaryota</taxon>
        <taxon>Fungi</taxon>
        <taxon>Dikarya</taxon>
        <taxon>Basidiomycota</taxon>
        <taxon>Agaricomycotina</taxon>
        <taxon>Agaricomycetes</taxon>
        <taxon>Russulales</taxon>
        <taxon>Auriscalpiaceae</taxon>
        <taxon>Auriscalpium</taxon>
    </lineage>
</organism>
<name>A0ACB8RGM8_9AGAM</name>
<reference evidence="1" key="1">
    <citation type="submission" date="2021-02" db="EMBL/GenBank/DDBJ databases">
        <authorList>
            <consortium name="DOE Joint Genome Institute"/>
            <person name="Ahrendt S."/>
            <person name="Looney B.P."/>
            <person name="Miyauchi S."/>
            <person name="Morin E."/>
            <person name="Drula E."/>
            <person name="Courty P.E."/>
            <person name="Chicoki N."/>
            <person name="Fauchery L."/>
            <person name="Kohler A."/>
            <person name="Kuo A."/>
            <person name="Labutti K."/>
            <person name="Pangilinan J."/>
            <person name="Lipzen A."/>
            <person name="Riley R."/>
            <person name="Andreopoulos W."/>
            <person name="He G."/>
            <person name="Johnson J."/>
            <person name="Barry K.W."/>
            <person name="Grigoriev I.V."/>
            <person name="Nagy L."/>
            <person name="Hibbett D."/>
            <person name="Henrissat B."/>
            <person name="Matheny P.B."/>
            <person name="Labbe J."/>
            <person name="Martin F."/>
        </authorList>
    </citation>
    <scope>NUCLEOTIDE SEQUENCE</scope>
    <source>
        <strain evidence="1">FP105234-sp</strain>
    </source>
</reference>
<sequence>MPTPAASLQASLKKHNDTFESLLGLIPARYYLVREDADDQAASKYHKNTKKQTGGKAALKEASKKARRDKLDPANNKTVIQLQNESLQEPGPSKGKGKQKAAASDESDDDSDADADIAMDVDDDLVSDADADGAEDDGIVPLAQPASIETLRAKLHAKIDSMRARGRAASGKDELLEERRQQRAAMRERRRRETREKIRQEEERKAQKPKGKGKEKERDKAVPNKTQLLVPDQSANRAPDPRSALTNVAFSAVAGSSASSSKAHAKAARLKTSSNPAQALEQLSARKEKLAALPEDKRKAIEERERWEKAEARMDGVKVRDDEARLKKAAKRGEKEKGKSKKAWTERKEQVAASMAAKQKKRTDNIAMRSQKRNDKRKGTNGKNKARPGFEGKAFGKKGKEQSSRGKKK</sequence>
<proteinExistence type="predicted"/>
<comment type="caution">
    <text evidence="1">The sequence shown here is derived from an EMBL/GenBank/DDBJ whole genome shotgun (WGS) entry which is preliminary data.</text>
</comment>
<protein>
    <submittedName>
        <fullName evidence="1">Uncharacterized protein</fullName>
    </submittedName>
</protein>
<evidence type="ECO:0000313" key="2">
    <source>
        <dbReference type="Proteomes" id="UP000814033"/>
    </source>
</evidence>
<keyword evidence="2" id="KW-1185">Reference proteome</keyword>
<evidence type="ECO:0000313" key="1">
    <source>
        <dbReference type="EMBL" id="KAI0043062.1"/>
    </source>
</evidence>